<name>A0A4Y2VXE1_ARAVE</name>
<evidence type="ECO:0000313" key="4">
    <source>
        <dbReference type="EMBL" id="GBO28730.1"/>
    </source>
</evidence>
<organism evidence="2 5">
    <name type="scientific">Araneus ventricosus</name>
    <name type="common">Orbweaver spider</name>
    <name type="synonym">Epeira ventricosa</name>
    <dbReference type="NCBI Taxonomy" id="182803"/>
    <lineage>
        <taxon>Eukaryota</taxon>
        <taxon>Metazoa</taxon>
        <taxon>Ecdysozoa</taxon>
        <taxon>Arthropoda</taxon>
        <taxon>Chelicerata</taxon>
        <taxon>Arachnida</taxon>
        <taxon>Araneae</taxon>
        <taxon>Araneomorphae</taxon>
        <taxon>Entelegynae</taxon>
        <taxon>Araneoidea</taxon>
        <taxon>Araneidae</taxon>
        <taxon>Araneus</taxon>
    </lineage>
</organism>
<feature type="non-terminal residue" evidence="2">
    <location>
        <position position="75"/>
    </location>
</feature>
<accession>A0A4Y2VXE1</accession>
<proteinExistence type="predicted"/>
<evidence type="ECO:0000313" key="1">
    <source>
        <dbReference type="EMBL" id="GBO28541.1"/>
    </source>
</evidence>
<dbReference type="EMBL" id="BGPR01051818">
    <property type="protein sequence ID" value="GBO28724.1"/>
    <property type="molecule type" value="Genomic_DNA"/>
</dbReference>
<dbReference type="EMBL" id="BGPR01051819">
    <property type="protein sequence ID" value="GBO28730.1"/>
    <property type="molecule type" value="Genomic_DNA"/>
</dbReference>
<sequence length="75" mass="8302">MVVENGVEWPYLYVGGAIVLNITMFVPRGQGYAEVFMEASGENNPPLPAVHICRAELSDVGRNVPCLRMHQDEVN</sequence>
<dbReference type="Proteomes" id="UP000499080">
    <property type="component" value="Unassembled WGS sequence"/>
</dbReference>
<dbReference type="EMBL" id="BGPR01051622">
    <property type="protein sequence ID" value="GBO28550.1"/>
    <property type="molecule type" value="Genomic_DNA"/>
</dbReference>
<evidence type="ECO:0000313" key="3">
    <source>
        <dbReference type="EMBL" id="GBO28724.1"/>
    </source>
</evidence>
<evidence type="ECO:0000313" key="2">
    <source>
        <dbReference type="EMBL" id="GBO28550.1"/>
    </source>
</evidence>
<comment type="caution">
    <text evidence="2">The sequence shown here is derived from an EMBL/GenBank/DDBJ whole genome shotgun (WGS) entry which is preliminary data.</text>
</comment>
<protein>
    <submittedName>
        <fullName evidence="2">Uncharacterized protein</fullName>
    </submittedName>
</protein>
<evidence type="ECO:0000313" key="5">
    <source>
        <dbReference type="Proteomes" id="UP000499080"/>
    </source>
</evidence>
<dbReference type="EMBL" id="BGPR01051617">
    <property type="protein sequence ID" value="GBO28541.1"/>
    <property type="molecule type" value="Genomic_DNA"/>
</dbReference>
<keyword evidence="5" id="KW-1185">Reference proteome</keyword>
<gene>
    <name evidence="2" type="ORF">AVEN_175565_1</name>
    <name evidence="3" type="ORF">AVEN_26954_1</name>
    <name evidence="1" type="ORF">AVEN_275095_1</name>
    <name evidence="4" type="ORF">AVEN_67915_1</name>
</gene>
<dbReference type="AlphaFoldDB" id="A0A4Y2VXE1"/>
<reference evidence="2 5" key="1">
    <citation type="journal article" date="2019" name="Sci. Rep.">
        <title>Orb-weaving spider Araneus ventricosus genome elucidates the spidroin gene catalogue.</title>
        <authorList>
            <person name="Kono N."/>
            <person name="Nakamura H."/>
            <person name="Ohtoshi R."/>
            <person name="Moran D.A.P."/>
            <person name="Shinohara A."/>
            <person name="Yoshida Y."/>
            <person name="Fujiwara M."/>
            <person name="Mori M."/>
            <person name="Tomita M."/>
            <person name="Arakawa K."/>
        </authorList>
    </citation>
    <scope>NUCLEOTIDE SEQUENCE [LARGE SCALE GENOMIC DNA]</scope>
</reference>